<dbReference type="EMBL" id="CAUYUJ010018671">
    <property type="protein sequence ID" value="CAK0885424.1"/>
    <property type="molecule type" value="Genomic_DNA"/>
</dbReference>
<protein>
    <submittedName>
        <fullName evidence="1">Uncharacterized protein</fullName>
    </submittedName>
</protein>
<dbReference type="Proteomes" id="UP001189429">
    <property type="component" value="Unassembled WGS sequence"/>
</dbReference>
<sequence length="135" mass="13462">MAAMDVSVASGAARVASMPVGERVNYALYQQVGTGTPVRVAGRFSSPGVLTTTDGGAISVDMGSELDAPDAASFVEVVGTKAAGDQLAAAGLFQLPSGQVDEELWNEAVKLATLPQLREMFAPAGGVAPPAAGGA</sequence>
<evidence type="ECO:0000313" key="2">
    <source>
        <dbReference type="Proteomes" id="UP001189429"/>
    </source>
</evidence>
<name>A0ABN9WG61_9DINO</name>
<dbReference type="Gene3D" id="2.40.50.140">
    <property type="entry name" value="Nucleic acid-binding proteins"/>
    <property type="match status" value="1"/>
</dbReference>
<dbReference type="InterPro" id="IPR012340">
    <property type="entry name" value="NA-bd_OB-fold"/>
</dbReference>
<accession>A0ABN9WG61</accession>
<evidence type="ECO:0000313" key="1">
    <source>
        <dbReference type="EMBL" id="CAK0885424.1"/>
    </source>
</evidence>
<gene>
    <name evidence="1" type="ORF">PCOR1329_LOCUS67047</name>
</gene>
<organism evidence="1 2">
    <name type="scientific">Prorocentrum cordatum</name>
    <dbReference type="NCBI Taxonomy" id="2364126"/>
    <lineage>
        <taxon>Eukaryota</taxon>
        <taxon>Sar</taxon>
        <taxon>Alveolata</taxon>
        <taxon>Dinophyceae</taxon>
        <taxon>Prorocentrales</taxon>
        <taxon>Prorocentraceae</taxon>
        <taxon>Prorocentrum</taxon>
    </lineage>
</organism>
<reference evidence="1" key="1">
    <citation type="submission" date="2023-10" db="EMBL/GenBank/DDBJ databases">
        <authorList>
            <person name="Chen Y."/>
            <person name="Shah S."/>
            <person name="Dougan E. K."/>
            <person name="Thang M."/>
            <person name="Chan C."/>
        </authorList>
    </citation>
    <scope>NUCLEOTIDE SEQUENCE [LARGE SCALE GENOMIC DNA]</scope>
</reference>
<comment type="caution">
    <text evidence="1">The sequence shown here is derived from an EMBL/GenBank/DDBJ whole genome shotgun (WGS) entry which is preliminary data.</text>
</comment>
<proteinExistence type="predicted"/>
<keyword evidence="2" id="KW-1185">Reference proteome</keyword>